<sequence length="206" mass="23315">MNTEFIAHPRLQHIGLTTGNAQPMIEWYKAVLGMRLIYHSDNPTGAKEGVKPKATWMSNDEANHRVAFVEFPGLARDPERSKHHRLQHVAFEYRTLDDLLGTYARLKKLGIVPVLPVDEGSQTAFYYNDPDGNSIELNVDNYGDSWTSIEHIQNSPDFARKPLGVQIDPDKLVAAREAGSSPWDIHQRAWQGEFAPAKPYDLRVLL</sequence>
<name>A0A1M7CLH7_9BRAD</name>
<dbReference type="EMBL" id="FNTI01000001">
    <property type="protein sequence ID" value="SED72122.1"/>
    <property type="molecule type" value="Genomic_DNA"/>
</dbReference>
<dbReference type="RefSeq" id="WP_074824602.1">
    <property type="nucleotide sequence ID" value="NZ_FNTI01000001.1"/>
</dbReference>
<dbReference type="Pfam" id="PF00903">
    <property type="entry name" value="Glyoxalase"/>
    <property type="match status" value="1"/>
</dbReference>
<dbReference type="AlphaFoldDB" id="A0A1M7CLH7"/>
<evidence type="ECO:0000313" key="2">
    <source>
        <dbReference type="EMBL" id="SED72122.1"/>
    </source>
</evidence>
<protein>
    <submittedName>
        <fullName evidence="2">Glyoxalase/Bleomycin resistance protein/Dioxygenase superfamily protein</fullName>
    </submittedName>
</protein>
<dbReference type="Gene3D" id="3.10.180.10">
    <property type="entry name" value="2,3-Dihydroxybiphenyl 1,2-Dioxygenase, domain 1"/>
    <property type="match status" value="1"/>
</dbReference>
<dbReference type="PROSITE" id="PS51819">
    <property type="entry name" value="VOC"/>
    <property type="match status" value="1"/>
</dbReference>
<dbReference type="InterPro" id="IPR004360">
    <property type="entry name" value="Glyas_Fos-R_dOase_dom"/>
</dbReference>
<feature type="domain" description="VOC" evidence="1">
    <location>
        <begin position="10"/>
        <end position="140"/>
    </location>
</feature>
<proteinExistence type="predicted"/>
<organism evidence="2 3">
    <name type="scientific">Bradyrhizobium lablabi</name>
    <dbReference type="NCBI Taxonomy" id="722472"/>
    <lineage>
        <taxon>Bacteria</taxon>
        <taxon>Pseudomonadati</taxon>
        <taxon>Pseudomonadota</taxon>
        <taxon>Alphaproteobacteria</taxon>
        <taxon>Hyphomicrobiales</taxon>
        <taxon>Nitrobacteraceae</taxon>
        <taxon>Bradyrhizobium</taxon>
    </lineage>
</organism>
<reference evidence="2 3" key="1">
    <citation type="submission" date="2016-10" db="EMBL/GenBank/DDBJ databases">
        <authorList>
            <person name="de Groot N.N."/>
        </authorList>
    </citation>
    <scope>NUCLEOTIDE SEQUENCE [LARGE SCALE GENOMIC DNA]</scope>
    <source>
        <strain evidence="2 3">GAS522</strain>
    </source>
</reference>
<dbReference type="OrthoDB" id="5243302at2"/>
<keyword evidence="2" id="KW-0560">Oxidoreductase</keyword>
<dbReference type="InterPro" id="IPR050383">
    <property type="entry name" value="GlyoxalaseI/FosfomycinResist"/>
</dbReference>
<dbReference type="Proteomes" id="UP000183208">
    <property type="component" value="Unassembled WGS sequence"/>
</dbReference>
<evidence type="ECO:0000259" key="1">
    <source>
        <dbReference type="PROSITE" id="PS51819"/>
    </source>
</evidence>
<gene>
    <name evidence="2" type="ORF">SAMN05444171_4932</name>
</gene>
<keyword evidence="2" id="KW-0223">Dioxygenase</keyword>
<dbReference type="InterPro" id="IPR029068">
    <property type="entry name" value="Glyas_Bleomycin-R_OHBP_Dase"/>
</dbReference>
<accession>A0A1M7CLH7</accession>
<dbReference type="PANTHER" id="PTHR21366">
    <property type="entry name" value="GLYOXALASE FAMILY PROTEIN"/>
    <property type="match status" value="1"/>
</dbReference>
<dbReference type="GO" id="GO:0051213">
    <property type="term" value="F:dioxygenase activity"/>
    <property type="evidence" value="ECO:0007669"/>
    <property type="project" value="UniProtKB-KW"/>
</dbReference>
<evidence type="ECO:0000313" key="3">
    <source>
        <dbReference type="Proteomes" id="UP000183208"/>
    </source>
</evidence>
<dbReference type="SUPFAM" id="SSF54593">
    <property type="entry name" value="Glyoxalase/Bleomycin resistance protein/Dihydroxybiphenyl dioxygenase"/>
    <property type="match status" value="1"/>
</dbReference>
<dbReference type="PANTHER" id="PTHR21366:SF14">
    <property type="entry name" value="GLYOXALASE DOMAIN-CONTAINING PROTEIN 5"/>
    <property type="match status" value="1"/>
</dbReference>
<dbReference type="InterPro" id="IPR037523">
    <property type="entry name" value="VOC_core"/>
</dbReference>